<sequence length="54" mass="6301">MIRVMCEELKTKDVEKTGLIQEKEFTQKKNEVFISIAEEIGDKVIKVRPHLEAK</sequence>
<comment type="caution">
    <text evidence="1">The sequence shown here is derived from an EMBL/GenBank/DDBJ whole genome shotgun (WGS) entry which is preliminary data.</text>
</comment>
<proteinExistence type="predicted"/>
<reference evidence="1 2" key="1">
    <citation type="journal article" date="2021" name="Nat. Plants">
        <title>The Taxus genome provides insights into paclitaxel biosynthesis.</title>
        <authorList>
            <person name="Xiong X."/>
            <person name="Gou J."/>
            <person name="Liao Q."/>
            <person name="Li Y."/>
            <person name="Zhou Q."/>
            <person name="Bi G."/>
            <person name="Li C."/>
            <person name="Du R."/>
            <person name="Wang X."/>
            <person name="Sun T."/>
            <person name="Guo L."/>
            <person name="Liang H."/>
            <person name="Lu P."/>
            <person name="Wu Y."/>
            <person name="Zhang Z."/>
            <person name="Ro D.K."/>
            <person name="Shang Y."/>
            <person name="Huang S."/>
            <person name="Yan J."/>
        </authorList>
    </citation>
    <scope>NUCLEOTIDE SEQUENCE [LARGE SCALE GENOMIC DNA]</scope>
    <source>
        <strain evidence="1">Ta-2019</strain>
    </source>
</reference>
<accession>A0AA38GJM0</accession>
<dbReference type="AlphaFoldDB" id="A0AA38GJM0"/>
<feature type="non-terminal residue" evidence="1">
    <location>
        <position position="54"/>
    </location>
</feature>
<organism evidence="1 2">
    <name type="scientific">Taxus chinensis</name>
    <name type="common">Chinese yew</name>
    <name type="synonym">Taxus wallichiana var. chinensis</name>
    <dbReference type="NCBI Taxonomy" id="29808"/>
    <lineage>
        <taxon>Eukaryota</taxon>
        <taxon>Viridiplantae</taxon>
        <taxon>Streptophyta</taxon>
        <taxon>Embryophyta</taxon>
        <taxon>Tracheophyta</taxon>
        <taxon>Spermatophyta</taxon>
        <taxon>Pinopsida</taxon>
        <taxon>Pinidae</taxon>
        <taxon>Conifers II</taxon>
        <taxon>Cupressales</taxon>
        <taxon>Taxaceae</taxon>
        <taxon>Taxus</taxon>
    </lineage>
</organism>
<dbReference type="Proteomes" id="UP000824469">
    <property type="component" value="Unassembled WGS sequence"/>
</dbReference>
<evidence type="ECO:0000313" key="1">
    <source>
        <dbReference type="EMBL" id="KAH9322979.1"/>
    </source>
</evidence>
<evidence type="ECO:0000313" key="2">
    <source>
        <dbReference type="Proteomes" id="UP000824469"/>
    </source>
</evidence>
<protein>
    <submittedName>
        <fullName evidence="1">Uncharacterized protein</fullName>
    </submittedName>
</protein>
<name>A0AA38GJM0_TAXCH</name>
<keyword evidence="2" id="KW-1185">Reference proteome</keyword>
<dbReference type="EMBL" id="JAHRHJ020000003">
    <property type="protein sequence ID" value="KAH9322979.1"/>
    <property type="molecule type" value="Genomic_DNA"/>
</dbReference>
<gene>
    <name evidence="1" type="ORF">KI387_017618</name>
</gene>